<organism evidence="2">
    <name type="scientific">viral metagenome</name>
    <dbReference type="NCBI Taxonomy" id="1070528"/>
    <lineage>
        <taxon>unclassified sequences</taxon>
        <taxon>metagenomes</taxon>
        <taxon>organismal metagenomes</taxon>
    </lineage>
</organism>
<evidence type="ECO:0000259" key="1">
    <source>
        <dbReference type="PROSITE" id="PS50181"/>
    </source>
</evidence>
<dbReference type="EMBL" id="MN740688">
    <property type="protein sequence ID" value="QHU07846.1"/>
    <property type="molecule type" value="Genomic_DNA"/>
</dbReference>
<protein>
    <recommendedName>
        <fullName evidence="1">F-box domain-containing protein</fullName>
    </recommendedName>
</protein>
<reference evidence="2" key="1">
    <citation type="journal article" date="2020" name="Nature">
        <title>Giant virus diversity and host interactions through global metagenomics.</title>
        <authorList>
            <person name="Schulz F."/>
            <person name="Roux S."/>
            <person name="Paez-Espino D."/>
            <person name="Jungbluth S."/>
            <person name="Walsh D.A."/>
            <person name="Denef V.J."/>
            <person name="McMahon K.D."/>
            <person name="Konstantinidis K.T."/>
            <person name="Eloe-Fadrosh E.A."/>
            <person name="Kyrpides N.C."/>
            <person name="Woyke T."/>
        </authorList>
    </citation>
    <scope>NUCLEOTIDE SEQUENCE</scope>
    <source>
        <strain evidence="2">GVMAG-S-1041349-163</strain>
    </source>
</reference>
<dbReference type="PROSITE" id="PS50181">
    <property type="entry name" value="FBOX"/>
    <property type="match status" value="1"/>
</dbReference>
<evidence type="ECO:0000313" key="2">
    <source>
        <dbReference type="EMBL" id="QHU07846.1"/>
    </source>
</evidence>
<name>A0A6C0JSQ4_9ZZZZ</name>
<feature type="domain" description="F-box" evidence="1">
    <location>
        <begin position="3"/>
        <end position="55"/>
    </location>
</feature>
<dbReference type="InterPro" id="IPR001810">
    <property type="entry name" value="F-box_dom"/>
</dbReference>
<accession>A0A6C0JSQ4</accession>
<proteinExistence type="predicted"/>
<sequence length="355" mass="41900">MKIKMVLTLPLEIFERILTFLNVKSLLIVKEINKNCYQRVKRFIELDDSLNWVQKYRVNKLFINIDNEFLTLTVHSKFKIFRIQKRKRTCHNCSTNGFTFDMATKNKNLYLNCLKCKDLHKLYRHCCNTCSPIFNSFDGKNCSRCNQKLNRKFCNRCNINYKDVNHYEGVLKIELNKIKDQEWIFKLLDCKIVIIESCILTQRAESEERRAELGFPSGNPPASIPTQAPASIPENLQPIKRFLVNCLSLFILNDELISEYVKNIYKLTDLDLRIIFYPSIKVEGKEEEIKNELKKYKGVVRIIKLEGSNTNQLYSKASKKIPIDVSFCNYNEFNKSYTYINNFMKKNDKAKHFIE</sequence>
<dbReference type="AlphaFoldDB" id="A0A6C0JSQ4"/>